<dbReference type="GO" id="GO:0055085">
    <property type="term" value="P:transmembrane transport"/>
    <property type="evidence" value="ECO:0007669"/>
    <property type="project" value="InterPro"/>
</dbReference>
<evidence type="ECO:0000259" key="9">
    <source>
        <dbReference type="PROSITE" id="PS50928"/>
    </source>
</evidence>
<dbReference type="STRING" id="943830.A4A58_25935"/>
<reference evidence="10 11" key="1">
    <citation type="submission" date="2016-03" db="EMBL/GenBank/DDBJ databases">
        <title>Microsymbionts genomes from the relict species Vavilovia formosa (Stev.) Fed.</title>
        <authorList>
            <person name="Kopat V."/>
            <person name="Chirak E."/>
            <person name="Kimeklis A."/>
            <person name="Andronov E."/>
        </authorList>
    </citation>
    <scope>NUCLEOTIDE SEQUENCE [LARGE SCALE GENOMIC DNA]</scope>
    <source>
        <strain evidence="10 11">Vaf07</strain>
    </source>
</reference>
<feature type="transmembrane region" description="Helical" evidence="8">
    <location>
        <begin position="180"/>
        <end position="205"/>
    </location>
</feature>
<comment type="similarity">
    <text evidence="8">Belongs to the binding-protein-dependent transport system permease family.</text>
</comment>
<keyword evidence="2 8" id="KW-0813">Transport</keyword>
<evidence type="ECO:0000256" key="6">
    <source>
        <dbReference type="ARBA" id="ARBA00022989"/>
    </source>
</evidence>
<sequence length="271" mass="29659">MKRSPATIALRWSGRIIVAAILLFVLLPGVVVAISAFNDRAILQFPPQSWSLRWFYRAFSYSDFAKGFWNGLTVTVWASSIAVVVGSAFAFAIHRYKFALRDFLEGILLSPLIIPHYTVGLGILILASQTGIGRGFPLVIFAHVVMVLPFVMRSTYISLENLDTRLELAASSLGATPLRILFTVTIPLLIPGLLSGWLFAAILSFNEFTATLFVSSQATQTLPVAMYNYVREFADPTLAALSVIYIVVTATLLTIANSFLGLGKILNVDAH</sequence>
<evidence type="ECO:0000256" key="5">
    <source>
        <dbReference type="ARBA" id="ARBA00022692"/>
    </source>
</evidence>
<evidence type="ECO:0000256" key="7">
    <source>
        <dbReference type="ARBA" id="ARBA00023136"/>
    </source>
</evidence>
<dbReference type="PANTHER" id="PTHR43357">
    <property type="entry name" value="INNER MEMBRANE ABC TRANSPORTER PERMEASE PROTEIN YDCV"/>
    <property type="match status" value="1"/>
</dbReference>
<keyword evidence="7 8" id="KW-0472">Membrane</keyword>
<keyword evidence="4" id="KW-0997">Cell inner membrane</keyword>
<dbReference type="PROSITE" id="PS50928">
    <property type="entry name" value="ABC_TM1"/>
    <property type="match status" value="1"/>
</dbReference>
<feature type="transmembrane region" description="Helical" evidence="8">
    <location>
        <begin position="238"/>
        <end position="262"/>
    </location>
</feature>
<accession>A0A163ZS17</accession>
<dbReference type="SUPFAM" id="SSF161098">
    <property type="entry name" value="MetI-like"/>
    <property type="match status" value="1"/>
</dbReference>
<evidence type="ECO:0000256" key="4">
    <source>
        <dbReference type="ARBA" id="ARBA00022519"/>
    </source>
</evidence>
<dbReference type="EMBL" id="LVYV01000008">
    <property type="protein sequence ID" value="KZD23790.1"/>
    <property type="molecule type" value="Genomic_DNA"/>
</dbReference>
<evidence type="ECO:0000256" key="1">
    <source>
        <dbReference type="ARBA" id="ARBA00004429"/>
    </source>
</evidence>
<dbReference type="AlphaFoldDB" id="A0A163ZS17"/>
<dbReference type="OrthoDB" id="9815533at2"/>
<keyword evidence="5 8" id="KW-0812">Transmembrane</keyword>
<keyword evidence="11" id="KW-1185">Reference proteome</keyword>
<evidence type="ECO:0000313" key="10">
    <source>
        <dbReference type="EMBL" id="KZD23790.1"/>
    </source>
</evidence>
<feature type="transmembrane region" description="Helical" evidence="8">
    <location>
        <begin position="103"/>
        <end position="126"/>
    </location>
</feature>
<keyword evidence="6 8" id="KW-1133">Transmembrane helix</keyword>
<comment type="caution">
    <text evidence="10">The sequence shown here is derived from an EMBL/GenBank/DDBJ whole genome shotgun (WGS) entry which is preliminary data.</text>
</comment>
<dbReference type="Gene3D" id="1.10.3720.10">
    <property type="entry name" value="MetI-like"/>
    <property type="match status" value="1"/>
</dbReference>
<protein>
    <submittedName>
        <fullName evidence="10">ABC transporter permease</fullName>
    </submittedName>
</protein>
<dbReference type="CDD" id="cd06261">
    <property type="entry name" value="TM_PBP2"/>
    <property type="match status" value="1"/>
</dbReference>
<dbReference type="GO" id="GO:0005886">
    <property type="term" value="C:plasma membrane"/>
    <property type="evidence" value="ECO:0007669"/>
    <property type="project" value="UniProtKB-SubCell"/>
</dbReference>
<dbReference type="Proteomes" id="UP000076574">
    <property type="component" value="Unassembled WGS sequence"/>
</dbReference>
<comment type="subcellular location">
    <subcellularLocation>
        <location evidence="1">Cell inner membrane</location>
        <topology evidence="1">Multi-pass membrane protein</topology>
    </subcellularLocation>
    <subcellularLocation>
        <location evidence="8">Cell membrane</location>
        <topology evidence="8">Multi-pass membrane protein</topology>
    </subcellularLocation>
</comment>
<evidence type="ECO:0000313" key="11">
    <source>
        <dbReference type="Proteomes" id="UP000076574"/>
    </source>
</evidence>
<dbReference type="InterPro" id="IPR035906">
    <property type="entry name" value="MetI-like_sf"/>
</dbReference>
<feature type="transmembrane region" description="Helical" evidence="8">
    <location>
        <begin position="138"/>
        <end position="159"/>
    </location>
</feature>
<dbReference type="RefSeq" id="WP_068732026.1">
    <property type="nucleotide sequence ID" value="NZ_LVYV01000008.1"/>
</dbReference>
<gene>
    <name evidence="10" type="ORF">A4A58_25935</name>
</gene>
<keyword evidence="3" id="KW-1003">Cell membrane</keyword>
<feature type="domain" description="ABC transmembrane type-1" evidence="9">
    <location>
        <begin position="68"/>
        <end position="256"/>
    </location>
</feature>
<evidence type="ECO:0000256" key="3">
    <source>
        <dbReference type="ARBA" id="ARBA00022475"/>
    </source>
</evidence>
<feature type="transmembrane region" description="Helical" evidence="8">
    <location>
        <begin position="68"/>
        <end position="91"/>
    </location>
</feature>
<name>A0A163ZS17_9BRAD</name>
<dbReference type="Pfam" id="PF00528">
    <property type="entry name" value="BPD_transp_1"/>
    <property type="match status" value="1"/>
</dbReference>
<proteinExistence type="inferred from homology"/>
<organism evidence="10 11">
    <name type="scientific">Tardiphaga robiniae</name>
    <dbReference type="NCBI Taxonomy" id="943830"/>
    <lineage>
        <taxon>Bacteria</taxon>
        <taxon>Pseudomonadati</taxon>
        <taxon>Pseudomonadota</taxon>
        <taxon>Alphaproteobacteria</taxon>
        <taxon>Hyphomicrobiales</taxon>
        <taxon>Nitrobacteraceae</taxon>
        <taxon>Tardiphaga</taxon>
    </lineage>
</organism>
<evidence type="ECO:0000256" key="8">
    <source>
        <dbReference type="RuleBase" id="RU363032"/>
    </source>
</evidence>
<dbReference type="InterPro" id="IPR000515">
    <property type="entry name" value="MetI-like"/>
</dbReference>
<dbReference type="PANTHER" id="PTHR43357:SF4">
    <property type="entry name" value="INNER MEMBRANE ABC TRANSPORTER PERMEASE PROTEIN YDCV"/>
    <property type="match status" value="1"/>
</dbReference>
<evidence type="ECO:0000256" key="2">
    <source>
        <dbReference type="ARBA" id="ARBA00022448"/>
    </source>
</evidence>